<dbReference type="RefSeq" id="WP_230496583.1">
    <property type="nucleotide sequence ID" value="NZ_CAKJTG010000009.1"/>
</dbReference>
<dbReference type="Pfam" id="PF01476">
    <property type="entry name" value="LysM"/>
    <property type="match status" value="2"/>
</dbReference>
<dbReference type="Proteomes" id="UP000789845">
    <property type="component" value="Unassembled WGS sequence"/>
</dbReference>
<dbReference type="Gene3D" id="2.70.70.10">
    <property type="entry name" value="Glucose Permease (Domain IIA)"/>
    <property type="match status" value="1"/>
</dbReference>
<dbReference type="SMART" id="SM00257">
    <property type="entry name" value="LysM"/>
    <property type="match status" value="2"/>
</dbReference>
<proteinExistence type="predicted"/>
<sequence>MLDYLKRFLIAGIMALCVSLLFFGGKPQASNLDKPIDWLWPTDGIISDTYGTRFGQHKGIDIAGSLNTPIIAVDDGTVTKSYYSDTYGHVIFIKHNSNLETIYAHLNKREVNEGQRINKGQIIGRMGNTGESNGVHLHFEVHENEWTFEKKNAFNPALVLGEVEVGNLVQASEEENAQFVVKNIIQEKSETTAEESMAIHNVKSGETLWSIAQIYSTTIEKLQGMNTITDTKIYENQALKVPKSKNNSYVVQEGDTLSSISVRTKLSIDELKNLNHLQSDVIYPLQKLNNPNK</sequence>
<dbReference type="CDD" id="cd12797">
    <property type="entry name" value="M23_peptidase"/>
    <property type="match status" value="1"/>
</dbReference>
<dbReference type="PANTHER" id="PTHR21666">
    <property type="entry name" value="PEPTIDASE-RELATED"/>
    <property type="match status" value="1"/>
</dbReference>
<keyword evidence="1" id="KW-0472">Membrane</keyword>
<comment type="caution">
    <text evidence="3">The sequence shown here is derived from an EMBL/GenBank/DDBJ whole genome shotgun (WGS) entry which is preliminary data.</text>
</comment>
<dbReference type="EMBL" id="CAKJTG010000009">
    <property type="protein sequence ID" value="CAG9608347.1"/>
    <property type="molecule type" value="Genomic_DNA"/>
</dbReference>
<dbReference type="PROSITE" id="PS51782">
    <property type="entry name" value="LYSM"/>
    <property type="match status" value="2"/>
</dbReference>
<dbReference type="SUPFAM" id="SSF51261">
    <property type="entry name" value="Duplicated hybrid motif"/>
    <property type="match status" value="1"/>
</dbReference>
<dbReference type="InterPro" id="IPR011055">
    <property type="entry name" value="Dup_hybrid_motif"/>
</dbReference>
<keyword evidence="1" id="KW-1133">Transmembrane helix</keyword>
<evidence type="ECO:0000313" key="3">
    <source>
        <dbReference type="EMBL" id="CAG9608347.1"/>
    </source>
</evidence>
<keyword evidence="4" id="KW-1185">Reference proteome</keyword>
<reference evidence="3" key="1">
    <citation type="submission" date="2021-10" db="EMBL/GenBank/DDBJ databases">
        <authorList>
            <person name="Criscuolo A."/>
        </authorList>
    </citation>
    <scope>NUCLEOTIDE SEQUENCE</scope>
    <source>
        <strain evidence="3">CIP111885</strain>
    </source>
</reference>
<evidence type="ECO:0000313" key="4">
    <source>
        <dbReference type="Proteomes" id="UP000789845"/>
    </source>
</evidence>
<organism evidence="3 4">
    <name type="scientific">Pseudoneobacillus rhizosphaerae</name>
    <dbReference type="NCBI Taxonomy" id="2880968"/>
    <lineage>
        <taxon>Bacteria</taxon>
        <taxon>Bacillati</taxon>
        <taxon>Bacillota</taxon>
        <taxon>Bacilli</taxon>
        <taxon>Bacillales</taxon>
        <taxon>Bacillaceae</taxon>
        <taxon>Pseudoneobacillus</taxon>
    </lineage>
</organism>
<dbReference type="Pfam" id="PF01551">
    <property type="entry name" value="Peptidase_M23"/>
    <property type="match status" value="1"/>
</dbReference>
<dbReference type="InterPro" id="IPR050570">
    <property type="entry name" value="Cell_wall_metabolism_enzyme"/>
</dbReference>
<feature type="transmembrane region" description="Helical" evidence="1">
    <location>
        <begin position="7"/>
        <end position="25"/>
    </location>
</feature>
<dbReference type="AlphaFoldDB" id="A0A9C7GA35"/>
<accession>A0A9C7GA35</accession>
<dbReference type="Gene3D" id="3.10.350.10">
    <property type="entry name" value="LysM domain"/>
    <property type="match status" value="2"/>
</dbReference>
<dbReference type="GO" id="GO:0004222">
    <property type="term" value="F:metalloendopeptidase activity"/>
    <property type="evidence" value="ECO:0007669"/>
    <property type="project" value="TreeGrafter"/>
</dbReference>
<dbReference type="PANTHER" id="PTHR21666:SF290">
    <property type="entry name" value="PEPTIDASE M23 DOMAIN PROTEIN"/>
    <property type="match status" value="1"/>
</dbReference>
<evidence type="ECO:0000256" key="1">
    <source>
        <dbReference type="SAM" id="Phobius"/>
    </source>
</evidence>
<keyword evidence="1" id="KW-0812">Transmembrane</keyword>
<dbReference type="SUPFAM" id="SSF54106">
    <property type="entry name" value="LysM domain"/>
    <property type="match status" value="2"/>
</dbReference>
<dbReference type="InterPro" id="IPR018392">
    <property type="entry name" value="LysM"/>
</dbReference>
<name>A0A9C7GA35_9BACI</name>
<dbReference type="CDD" id="cd00118">
    <property type="entry name" value="LysM"/>
    <property type="match status" value="2"/>
</dbReference>
<feature type="domain" description="LysM" evidence="2">
    <location>
        <begin position="247"/>
        <end position="290"/>
    </location>
</feature>
<gene>
    <name evidence="3" type="ORF">NEOCIP111885_02039</name>
</gene>
<dbReference type="InterPro" id="IPR016047">
    <property type="entry name" value="M23ase_b-sheet_dom"/>
</dbReference>
<protein>
    <recommendedName>
        <fullName evidence="2">LysM domain-containing protein</fullName>
    </recommendedName>
</protein>
<evidence type="ECO:0000259" key="2">
    <source>
        <dbReference type="PROSITE" id="PS51782"/>
    </source>
</evidence>
<dbReference type="InterPro" id="IPR036779">
    <property type="entry name" value="LysM_dom_sf"/>
</dbReference>
<feature type="domain" description="LysM" evidence="2">
    <location>
        <begin position="198"/>
        <end position="241"/>
    </location>
</feature>